<reference evidence="1 2" key="1">
    <citation type="journal article" date="2020" name="Cell Host Microbe">
        <title>Functional and Genomic Variation between Human-Derived Isolates of Lachnospiraceae Reveals Inter- and Intra-Species Diversity.</title>
        <authorList>
            <person name="Sorbara M.T."/>
            <person name="Littmann E.R."/>
            <person name="Fontana E."/>
            <person name="Moody T.U."/>
            <person name="Kohout C.E."/>
            <person name="Gjonbalaj M."/>
            <person name="Eaton V."/>
            <person name="Seok R."/>
            <person name="Leiner I.M."/>
            <person name="Pamer E.G."/>
        </authorList>
    </citation>
    <scope>NUCLEOTIDE SEQUENCE [LARGE SCALE GENOMIC DNA]</scope>
    <source>
        <strain evidence="1 2">MSK.2.26</strain>
    </source>
</reference>
<comment type="caution">
    <text evidence="1">The sequence shown here is derived from an EMBL/GenBank/DDBJ whole genome shotgun (WGS) entry which is preliminary data.</text>
</comment>
<evidence type="ECO:0000313" key="1">
    <source>
        <dbReference type="EMBL" id="NSJ43980.1"/>
    </source>
</evidence>
<dbReference type="EMBL" id="JAAISW010000013">
    <property type="protein sequence ID" value="NSJ43980.1"/>
    <property type="molecule type" value="Genomic_DNA"/>
</dbReference>
<accession>A0ABD6LHA7</accession>
<protein>
    <submittedName>
        <fullName evidence="1">Uncharacterized protein</fullName>
    </submittedName>
</protein>
<gene>
    <name evidence="1" type="ORF">G5B26_10390</name>
</gene>
<organism evidence="1 2">
    <name type="scientific">Enterocloster clostridioformis</name>
    <dbReference type="NCBI Taxonomy" id="1531"/>
    <lineage>
        <taxon>Bacteria</taxon>
        <taxon>Bacillati</taxon>
        <taxon>Bacillota</taxon>
        <taxon>Clostridia</taxon>
        <taxon>Lachnospirales</taxon>
        <taxon>Lachnospiraceae</taxon>
        <taxon>Enterocloster</taxon>
    </lineage>
</organism>
<dbReference type="AlphaFoldDB" id="A0ABD6LHA7"/>
<dbReference type="Proteomes" id="UP000719916">
    <property type="component" value="Unassembled WGS sequence"/>
</dbReference>
<proteinExistence type="predicted"/>
<evidence type="ECO:0000313" key="2">
    <source>
        <dbReference type="Proteomes" id="UP000719916"/>
    </source>
</evidence>
<name>A0ABD6LHA7_9FIRM</name>
<sequence>MLYFLCAFCYNITESGTDTRGTQGGGKFQSLYLFLRLATVIRGSGNLSHIRQYETVLGAGTLGLHSHCVPDYYARRVLVLGSESTGKSTLVGSWRTLRPASLSLPLSIRQKNYYYDTTGKDEREGRKWWNRERAKETAVKNRA</sequence>
<dbReference type="RefSeq" id="WP_038260297.1">
    <property type="nucleotide sequence ID" value="NZ_AP031445.1"/>
</dbReference>